<feature type="domain" description="Beta-ketoacyl-[acyl-carrier-protein] synthase III N-terminal" evidence="4">
    <location>
        <begin position="106"/>
        <end position="187"/>
    </location>
</feature>
<dbReference type="Gene3D" id="3.40.47.10">
    <property type="match status" value="1"/>
</dbReference>
<reference evidence="5" key="1">
    <citation type="journal article" date="2020" name="mSystems">
        <title>Genome- and Community-Level Interaction Insights into Carbon Utilization and Element Cycling Functions of Hydrothermarchaeota in Hydrothermal Sediment.</title>
        <authorList>
            <person name="Zhou Z."/>
            <person name="Liu Y."/>
            <person name="Xu W."/>
            <person name="Pan J."/>
            <person name="Luo Z.H."/>
            <person name="Li M."/>
        </authorList>
    </citation>
    <scope>NUCLEOTIDE SEQUENCE [LARGE SCALE GENOMIC DNA]</scope>
    <source>
        <strain evidence="5">SpSt-524</strain>
    </source>
</reference>
<dbReference type="AlphaFoldDB" id="A0A7C3HC73"/>
<dbReference type="InterPro" id="IPR016039">
    <property type="entry name" value="Thiolase-like"/>
</dbReference>
<dbReference type="GO" id="GO:0006633">
    <property type="term" value="P:fatty acid biosynthetic process"/>
    <property type="evidence" value="ECO:0007669"/>
    <property type="project" value="InterPro"/>
</dbReference>
<accession>A0A7C3HC73</accession>
<evidence type="ECO:0000313" key="5">
    <source>
        <dbReference type="EMBL" id="HFG19896.1"/>
    </source>
</evidence>
<gene>
    <name evidence="5" type="ORF">ENS82_04130</name>
</gene>
<evidence type="ECO:0000256" key="1">
    <source>
        <dbReference type="ARBA" id="ARBA00022679"/>
    </source>
</evidence>
<dbReference type="Pfam" id="PF08541">
    <property type="entry name" value="ACP_syn_III_C"/>
    <property type="match status" value="1"/>
</dbReference>
<comment type="caution">
    <text evidence="5">The sequence shown here is derived from an EMBL/GenBank/DDBJ whole genome shotgun (WGS) entry which is preliminary data.</text>
</comment>
<sequence length="337" mass="35782">MAYLRGLGIYLPTPRMHSSEIAAASQLPEWVVREKLGIHQKPIPGPNDHPAHMGGWAAQAALEEAGLEGAALDVVISITDEHKDYPVWCSAPLIAQMVGARRAWAFDLNQKCASFISALAVAEGLLASQPDLQHILIAGGYRNGDLIDYTDPAVRFMYDLAAGGGAAVIGREGPGFRLLAAQLKTDPSLAVSVRVPVGGTVEPLTPANVDRYRLRVAEPELMKARLEQVSLPGFLEVIQGALGRAGYTAADLDYLALLHMKPSAHQAVLAGLGLSEERAIYLSDYGHLGQLDPILSLKLAVDAGKLGPGSLVALAAAGVGYHWGAAVLRLEEGRQWS</sequence>
<proteinExistence type="predicted"/>
<dbReference type="NCBIfam" id="NF005308">
    <property type="entry name" value="PRK06840.1"/>
    <property type="match status" value="1"/>
</dbReference>
<keyword evidence="1" id="KW-0808">Transferase</keyword>
<evidence type="ECO:0000259" key="3">
    <source>
        <dbReference type="Pfam" id="PF08541"/>
    </source>
</evidence>
<dbReference type="InterPro" id="IPR013747">
    <property type="entry name" value="ACP_syn_III_C"/>
</dbReference>
<name>A0A7C3HC73_MEIRU</name>
<dbReference type="SUPFAM" id="SSF53901">
    <property type="entry name" value="Thiolase-like"/>
    <property type="match status" value="1"/>
</dbReference>
<dbReference type="GO" id="GO:0004315">
    <property type="term" value="F:3-oxoacyl-[acyl-carrier-protein] synthase activity"/>
    <property type="evidence" value="ECO:0007669"/>
    <property type="project" value="InterPro"/>
</dbReference>
<dbReference type="GO" id="GO:0044550">
    <property type="term" value="P:secondary metabolite biosynthetic process"/>
    <property type="evidence" value="ECO:0007669"/>
    <property type="project" value="TreeGrafter"/>
</dbReference>
<dbReference type="Pfam" id="PF08545">
    <property type="entry name" value="ACP_syn_III"/>
    <property type="match status" value="1"/>
</dbReference>
<keyword evidence="2" id="KW-0012">Acyltransferase</keyword>
<dbReference type="EMBL" id="DSWI01000011">
    <property type="protein sequence ID" value="HFG19896.1"/>
    <property type="molecule type" value="Genomic_DNA"/>
</dbReference>
<evidence type="ECO:0000259" key="4">
    <source>
        <dbReference type="Pfam" id="PF08545"/>
    </source>
</evidence>
<organism evidence="5">
    <name type="scientific">Meiothermus ruber</name>
    <dbReference type="NCBI Taxonomy" id="277"/>
    <lineage>
        <taxon>Bacteria</taxon>
        <taxon>Thermotogati</taxon>
        <taxon>Deinococcota</taxon>
        <taxon>Deinococci</taxon>
        <taxon>Thermales</taxon>
        <taxon>Thermaceae</taxon>
        <taxon>Meiothermus</taxon>
    </lineage>
</organism>
<dbReference type="PANTHER" id="PTHR34069:SF2">
    <property type="entry name" value="BETA-KETOACYL-[ACYL-CARRIER-PROTEIN] SYNTHASE III"/>
    <property type="match status" value="1"/>
</dbReference>
<dbReference type="PANTHER" id="PTHR34069">
    <property type="entry name" value="3-OXOACYL-[ACYL-CARRIER-PROTEIN] SYNTHASE 3"/>
    <property type="match status" value="1"/>
</dbReference>
<feature type="domain" description="Beta-ketoacyl-[acyl-carrier-protein] synthase III C-terminal" evidence="3">
    <location>
        <begin position="243"/>
        <end position="329"/>
    </location>
</feature>
<dbReference type="RefSeq" id="WP_409656002.1">
    <property type="nucleotide sequence ID" value="NZ_JBKBUW010000019.1"/>
</dbReference>
<evidence type="ECO:0000256" key="2">
    <source>
        <dbReference type="ARBA" id="ARBA00023315"/>
    </source>
</evidence>
<dbReference type="InterPro" id="IPR013751">
    <property type="entry name" value="ACP_syn_III_N"/>
</dbReference>
<protein>
    <submittedName>
        <fullName evidence="5">3-oxoacyl-ACP synthase</fullName>
    </submittedName>
</protein>